<name>A0AAV8ZMR7_9CUCU</name>
<dbReference type="PANTHER" id="PTHR22988:SF71">
    <property type="entry name" value="CITRON RHO-INTERACTING KINASE"/>
    <property type="match status" value="1"/>
</dbReference>
<comment type="caution">
    <text evidence="5">The sequence shown here is derived from an EMBL/GenBank/DDBJ whole genome shotgun (WGS) entry which is preliminary data.</text>
</comment>
<organism evidence="5 6">
    <name type="scientific">Rhamnusium bicolor</name>
    <dbReference type="NCBI Taxonomy" id="1586634"/>
    <lineage>
        <taxon>Eukaryota</taxon>
        <taxon>Metazoa</taxon>
        <taxon>Ecdysozoa</taxon>
        <taxon>Arthropoda</taxon>
        <taxon>Hexapoda</taxon>
        <taxon>Insecta</taxon>
        <taxon>Pterygota</taxon>
        <taxon>Neoptera</taxon>
        <taxon>Endopterygota</taxon>
        <taxon>Coleoptera</taxon>
        <taxon>Polyphaga</taxon>
        <taxon>Cucujiformia</taxon>
        <taxon>Chrysomeloidea</taxon>
        <taxon>Cerambycidae</taxon>
        <taxon>Lepturinae</taxon>
        <taxon>Rhagiini</taxon>
        <taxon>Rhamnusium</taxon>
    </lineage>
</organism>
<protein>
    <submittedName>
        <fullName evidence="5">Uncharacterized protein</fullName>
    </submittedName>
</protein>
<sequence length="737" mass="84175">MEKDFAEAKRENFNKTLAETKKTHESALLELSHINESMSLELIKVKDSYNNLKINLTMKKKKWMKKVEICTLKRDKSLLENEIQRYSKEKSELTDLVERLQKEKNLGALREACVLLESQVIEYEKISASFETKQAELNSNTEKLIQDLCKAKQAIQEAKKLANEEKSLKVLAETKIKRLNEDIECLQRECSAYKQQCTEYRQYLTTVSDGLNMSEDKVSDLEVTLKSYERQMEDLKSENKAIKQEVSDYLTQLNKVKESNYKLNRQLGELKDEKVMLVQKLNELERVLYEKSNFYKERELKSESTIKQQIKLIDYLQTKNDELHNKKRTLTEVIFGSSKKENQPPISLAMNYKDLELQLHKERQANKQLHEEIYRLKAATCISDNSNVLDKLKVKVDKQKSEILSPKTKIAMEQIVNSPSKQKNDLYDSKLCTKASTKCAGCSNLISLGRSMNVCKECSLVTHPHCSVPNTCGLPQIFAKHYKDSLEPKGEEALIANTKDDTINIEGWIKGSTPVQSFPLKPENSHGKVILEPLPSEIGIPVANSDLAFILKVEVAPDTTCWPQKCLIFMTLSHKRRTSGSWPTKSMRHTSKQLIILNYDLESGEFVPQRILDTAEPTGCALFTENSLIVGANKFFEIDLASFQADEVSPTPYLYVVQFAAIEIIKISDDTCNDSNSELVANLDTVKLELEKVRCVGYNKNGIYISQENEIKFINARKMLDGDSSSIVSESMENESR</sequence>
<dbReference type="Proteomes" id="UP001162156">
    <property type="component" value="Unassembled WGS sequence"/>
</dbReference>
<dbReference type="Gene3D" id="1.10.287.1490">
    <property type="match status" value="1"/>
</dbReference>
<evidence type="ECO:0000313" key="6">
    <source>
        <dbReference type="Proteomes" id="UP001162156"/>
    </source>
</evidence>
<dbReference type="SUPFAM" id="SSF57997">
    <property type="entry name" value="Tropomyosin"/>
    <property type="match status" value="1"/>
</dbReference>
<dbReference type="GO" id="GO:0031032">
    <property type="term" value="P:actomyosin structure organization"/>
    <property type="evidence" value="ECO:0007669"/>
    <property type="project" value="TreeGrafter"/>
</dbReference>
<keyword evidence="6" id="KW-1185">Reference proteome</keyword>
<proteinExistence type="predicted"/>
<accession>A0AAV8ZMR7</accession>
<dbReference type="GO" id="GO:0005856">
    <property type="term" value="C:cytoskeleton"/>
    <property type="evidence" value="ECO:0007669"/>
    <property type="project" value="TreeGrafter"/>
</dbReference>
<dbReference type="GO" id="GO:0005737">
    <property type="term" value="C:cytoplasm"/>
    <property type="evidence" value="ECO:0007669"/>
    <property type="project" value="TreeGrafter"/>
</dbReference>
<dbReference type="GO" id="GO:0004674">
    <property type="term" value="F:protein serine/threonine kinase activity"/>
    <property type="evidence" value="ECO:0007669"/>
    <property type="project" value="UniProtKB-EC"/>
</dbReference>
<feature type="coiled-coil region" evidence="4">
    <location>
        <begin position="76"/>
        <end position="106"/>
    </location>
</feature>
<reference evidence="5" key="1">
    <citation type="journal article" date="2023" name="Insect Mol. Biol.">
        <title>Genome sequencing provides insights into the evolution of gene families encoding plant cell wall-degrading enzymes in longhorned beetles.</title>
        <authorList>
            <person name="Shin N.R."/>
            <person name="Okamura Y."/>
            <person name="Kirsch R."/>
            <person name="Pauchet Y."/>
        </authorList>
    </citation>
    <scope>NUCLEOTIDE SEQUENCE</scope>
    <source>
        <strain evidence="5">RBIC_L_NR</strain>
    </source>
</reference>
<dbReference type="InterPro" id="IPR050839">
    <property type="entry name" value="Rho-assoc_Ser/Thr_Kinase"/>
</dbReference>
<dbReference type="PANTHER" id="PTHR22988">
    <property type="entry name" value="MYOTONIC DYSTROPHY S/T KINASE-RELATED"/>
    <property type="match status" value="1"/>
</dbReference>
<dbReference type="AlphaFoldDB" id="A0AAV8ZMR7"/>
<keyword evidence="4" id="KW-0175">Coiled coil</keyword>
<keyword evidence="1" id="KW-0597">Phosphoprotein</keyword>
<dbReference type="EMBL" id="JANEYF010000919">
    <property type="protein sequence ID" value="KAJ8966919.1"/>
    <property type="molecule type" value="Genomic_DNA"/>
</dbReference>
<evidence type="ECO:0000256" key="1">
    <source>
        <dbReference type="ARBA" id="ARBA00022553"/>
    </source>
</evidence>
<evidence type="ECO:0000256" key="2">
    <source>
        <dbReference type="ARBA" id="ARBA00047899"/>
    </source>
</evidence>
<evidence type="ECO:0000256" key="3">
    <source>
        <dbReference type="ARBA" id="ARBA00048679"/>
    </source>
</evidence>
<evidence type="ECO:0000313" key="5">
    <source>
        <dbReference type="EMBL" id="KAJ8966919.1"/>
    </source>
</evidence>
<gene>
    <name evidence="5" type="ORF">NQ314_003226</name>
</gene>
<evidence type="ECO:0000256" key="4">
    <source>
        <dbReference type="SAM" id="Coils"/>
    </source>
</evidence>
<comment type="catalytic activity">
    <reaction evidence="3">
        <text>L-seryl-[protein] + ATP = O-phospho-L-seryl-[protein] + ADP + H(+)</text>
        <dbReference type="Rhea" id="RHEA:17989"/>
        <dbReference type="Rhea" id="RHEA-COMP:9863"/>
        <dbReference type="Rhea" id="RHEA-COMP:11604"/>
        <dbReference type="ChEBI" id="CHEBI:15378"/>
        <dbReference type="ChEBI" id="CHEBI:29999"/>
        <dbReference type="ChEBI" id="CHEBI:30616"/>
        <dbReference type="ChEBI" id="CHEBI:83421"/>
        <dbReference type="ChEBI" id="CHEBI:456216"/>
        <dbReference type="EC" id="2.7.11.1"/>
    </reaction>
</comment>
<feature type="coiled-coil region" evidence="4">
    <location>
        <begin position="145"/>
        <end position="287"/>
    </location>
</feature>
<comment type="catalytic activity">
    <reaction evidence="2">
        <text>L-threonyl-[protein] + ATP = O-phospho-L-threonyl-[protein] + ADP + H(+)</text>
        <dbReference type="Rhea" id="RHEA:46608"/>
        <dbReference type="Rhea" id="RHEA-COMP:11060"/>
        <dbReference type="Rhea" id="RHEA-COMP:11605"/>
        <dbReference type="ChEBI" id="CHEBI:15378"/>
        <dbReference type="ChEBI" id="CHEBI:30013"/>
        <dbReference type="ChEBI" id="CHEBI:30616"/>
        <dbReference type="ChEBI" id="CHEBI:61977"/>
        <dbReference type="ChEBI" id="CHEBI:456216"/>
        <dbReference type="EC" id="2.7.11.1"/>
    </reaction>
</comment>